<evidence type="ECO:0000256" key="1">
    <source>
        <dbReference type="ARBA" id="ARBA00000085"/>
    </source>
</evidence>
<evidence type="ECO:0000313" key="13">
    <source>
        <dbReference type="EMBL" id="AFM27401.1"/>
    </source>
</evidence>
<dbReference type="HOGENOM" id="CLU_018965_0_0_7"/>
<dbReference type="SMART" id="SM00388">
    <property type="entry name" value="HisKA"/>
    <property type="match status" value="1"/>
</dbReference>
<dbReference type="SUPFAM" id="SSF55874">
    <property type="entry name" value="ATPase domain of HSP90 chaperone/DNA topoisomerase II/histidine kinase"/>
    <property type="match status" value="1"/>
</dbReference>
<dbReference type="CDD" id="cd00082">
    <property type="entry name" value="HisKA"/>
    <property type="match status" value="1"/>
</dbReference>
<name>I4CCW0_DESTA</name>
<dbReference type="Gene3D" id="3.30.565.10">
    <property type="entry name" value="Histidine kinase-like ATPase, C-terminal domain"/>
    <property type="match status" value="1"/>
</dbReference>
<dbReference type="GO" id="GO:0000155">
    <property type="term" value="F:phosphorelay sensor kinase activity"/>
    <property type="evidence" value="ECO:0007669"/>
    <property type="project" value="InterPro"/>
</dbReference>
<keyword evidence="10" id="KW-0472">Membrane</keyword>
<evidence type="ECO:0000256" key="7">
    <source>
        <dbReference type="ARBA" id="ARBA00022777"/>
    </source>
</evidence>
<feature type="domain" description="Histidine kinase" evidence="11">
    <location>
        <begin position="447"/>
        <end position="659"/>
    </location>
</feature>
<keyword evidence="5" id="KW-0808">Transferase</keyword>
<dbReference type="Pfam" id="PF02518">
    <property type="entry name" value="HATPase_c"/>
    <property type="match status" value="1"/>
</dbReference>
<evidence type="ECO:0000259" key="12">
    <source>
        <dbReference type="PROSITE" id="PS50885"/>
    </source>
</evidence>
<dbReference type="Gene3D" id="3.30.450.20">
    <property type="entry name" value="PAS domain"/>
    <property type="match status" value="1"/>
</dbReference>
<evidence type="ECO:0000256" key="5">
    <source>
        <dbReference type="ARBA" id="ARBA00022679"/>
    </source>
</evidence>
<dbReference type="AlphaFoldDB" id="I4CCW0"/>
<dbReference type="PANTHER" id="PTHR43065:SF46">
    <property type="entry name" value="C4-DICARBOXYLATE TRANSPORT SENSOR PROTEIN DCTB"/>
    <property type="match status" value="1"/>
</dbReference>
<accession>I4CCW0</accession>
<keyword evidence="7 13" id="KW-0418">Kinase</keyword>
<dbReference type="STRING" id="706587.Desti_4782"/>
<dbReference type="eggNOG" id="COG0840">
    <property type="taxonomic scope" value="Bacteria"/>
</dbReference>
<dbReference type="GO" id="GO:0005524">
    <property type="term" value="F:ATP binding"/>
    <property type="evidence" value="ECO:0007669"/>
    <property type="project" value="UniProtKB-KW"/>
</dbReference>
<keyword evidence="8" id="KW-0067">ATP-binding</keyword>
<evidence type="ECO:0000256" key="4">
    <source>
        <dbReference type="ARBA" id="ARBA00022553"/>
    </source>
</evidence>
<evidence type="ECO:0000256" key="8">
    <source>
        <dbReference type="ARBA" id="ARBA00022840"/>
    </source>
</evidence>
<dbReference type="InterPro" id="IPR003660">
    <property type="entry name" value="HAMP_dom"/>
</dbReference>
<dbReference type="Proteomes" id="UP000006055">
    <property type="component" value="Chromosome"/>
</dbReference>
<evidence type="ECO:0000256" key="6">
    <source>
        <dbReference type="ARBA" id="ARBA00022741"/>
    </source>
</evidence>
<evidence type="ECO:0000256" key="2">
    <source>
        <dbReference type="ARBA" id="ARBA00004370"/>
    </source>
</evidence>
<dbReference type="RefSeq" id="WP_014812509.1">
    <property type="nucleotide sequence ID" value="NC_018025.1"/>
</dbReference>
<feature type="transmembrane region" description="Helical" evidence="10">
    <location>
        <begin position="225"/>
        <end position="247"/>
    </location>
</feature>
<reference evidence="14" key="1">
    <citation type="submission" date="2012-06" db="EMBL/GenBank/DDBJ databases">
        <title>Complete sequence of chromosome of Desulfomonile tiedjei DSM 6799.</title>
        <authorList>
            <person name="Lucas S."/>
            <person name="Copeland A."/>
            <person name="Lapidus A."/>
            <person name="Glavina del Rio T."/>
            <person name="Dalin E."/>
            <person name="Tice H."/>
            <person name="Bruce D."/>
            <person name="Goodwin L."/>
            <person name="Pitluck S."/>
            <person name="Peters L."/>
            <person name="Ovchinnikova G."/>
            <person name="Zeytun A."/>
            <person name="Lu M."/>
            <person name="Kyrpides N."/>
            <person name="Mavromatis K."/>
            <person name="Ivanova N."/>
            <person name="Brettin T."/>
            <person name="Detter J.C."/>
            <person name="Han C."/>
            <person name="Larimer F."/>
            <person name="Land M."/>
            <person name="Hauser L."/>
            <person name="Markowitz V."/>
            <person name="Cheng J.-F."/>
            <person name="Hugenholtz P."/>
            <person name="Woyke T."/>
            <person name="Wu D."/>
            <person name="Spring S."/>
            <person name="Schroeder M."/>
            <person name="Brambilla E."/>
            <person name="Klenk H.-P."/>
            <person name="Eisen J.A."/>
        </authorList>
    </citation>
    <scope>NUCLEOTIDE SEQUENCE [LARGE SCALE GENOMIC DNA]</scope>
    <source>
        <strain evidence="14">ATCC 49306 / DSM 6799 / DCB-1</strain>
    </source>
</reference>
<dbReference type="InterPro" id="IPR021796">
    <property type="entry name" value="Tll0287-like_dom"/>
</dbReference>
<dbReference type="SMART" id="SM00304">
    <property type="entry name" value="HAMP"/>
    <property type="match status" value="1"/>
</dbReference>
<keyword evidence="10" id="KW-1133">Transmembrane helix</keyword>
<evidence type="ECO:0000256" key="3">
    <source>
        <dbReference type="ARBA" id="ARBA00012438"/>
    </source>
</evidence>
<sequence length="672" mass="75636">MNAQDEPLGATARGFSLQTKFGVGIIIIMGLFTGLLSYGLYKQLEASLIRNVYEKSEVILAELEATRKYVADILRPKVSSLIPGDEFVLEAMSTSYVSRQIMERFEKTFPEFHYKRAAVRPRAHLNQADKFEAEILSRFQQDPSLTDWQGLVTNRKNERFFVRMVPIRMEAACLRCHGQHHNAPARLLDLYGADGGFGRNVGDVAGMDVLSFPVESAMNQMRQRAIAIVGPAIVAMMVALFLVMAFFRRLVVNRIALLKTFFSEFVSHGSDLSRRINDVQQDEIGAVCRAFNKMADKLNDLMRERSDLLLDSISQREKMRSIFDGITDKLMLITPDLKVLMANSASMSGRRASSAEARCYELIHGMDTPCKGCLLDKTLREKIPIFGELSLPEGETYLAHFYPILNKNTGNVENVVHYCKSITETKRMEQHMMQAEKLASLGQLVAGVAHELNNPLGLILFYVELLKNDLPPTSEHRTDVEVIERHAETCRSVVQDLLAFSRNVETVRVRGHLNDNIARVISVLEKQFTKEGIQLEKSFDPDLPMIHFDESKLQQVWMNLLLNAKQSLKNGKGLISVTTTRDEAKGIVYVTIADNGEGMPPEIVHKIFDPFFTTKKVGEGTGLGLSVSYGIIREHGGDITVRSKLSEGSTFEVSMPEKRKGFEYDDRCDVHE</sequence>
<protein>
    <recommendedName>
        <fullName evidence="3">histidine kinase</fullName>
        <ecNumber evidence="3">2.7.13.3</ecNumber>
    </recommendedName>
</protein>
<dbReference type="OrthoDB" id="9805967at2"/>
<dbReference type="EMBL" id="CP003360">
    <property type="protein sequence ID" value="AFM27401.1"/>
    <property type="molecule type" value="Genomic_DNA"/>
</dbReference>
<dbReference type="Pfam" id="PF00672">
    <property type="entry name" value="HAMP"/>
    <property type="match status" value="1"/>
</dbReference>
<keyword evidence="9" id="KW-0902">Two-component regulatory system</keyword>
<dbReference type="Pfam" id="PF11845">
    <property type="entry name" value="Tll0287-like"/>
    <property type="match status" value="1"/>
</dbReference>
<evidence type="ECO:0000256" key="10">
    <source>
        <dbReference type="SAM" id="Phobius"/>
    </source>
</evidence>
<comment type="catalytic activity">
    <reaction evidence="1">
        <text>ATP + protein L-histidine = ADP + protein N-phospho-L-histidine.</text>
        <dbReference type="EC" id="2.7.13.3"/>
    </reaction>
</comment>
<dbReference type="CDD" id="cd06225">
    <property type="entry name" value="HAMP"/>
    <property type="match status" value="1"/>
</dbReference>
<comment type="subcellular location">
    <subcellularLocation>
        <location evidence="2">Membrane</location>
    </subcellularLocation>
</comment>
<gene>
    <name evidence="13" type="ordered locus">Desti_4782</name>
</gene>
<keyword evidence="4" id="KW-0597">Phosphoprotein</keyword>
<evidence type="ECO:0000313" key="14">
    <source>
        <dbReference type="Proteomes" id="UP000006055"/>
    </source>
</evidence>
<dbReference type="SMART" id="SM00387">
    <property type="entry name" value="HATPase_c"/>
    <property type="match status" value="1"/>
</dbReference>
<keyword evidence="6" id="KW-0547">Nucleotide-binding</keyword>
<dbReference type="PRINTS" id="PR00344">
    <property type="entry name" value="BCTRLSENSOR"/>
</dbReference>
<dbReference type="InterPro" id="IPR004358">
    <property type="entry name" value="Sig_transdc_His_kin-like_C"/>
</dbReference>
<dbReference type="InterPro" id="IPR005467">
    <property type="entry name" value="His_kinase_dom"/>
</dbReference>
<dbReference type="InterPro" id="IPR003661">
    <property type="entry name" value="HisK_dim/P_dom"/>
</dbReference>
<dbReference type="Gene3D" id="6.10.340.10">
    <property type="match status" value="1"/>
</dbReference>
<dbReference type="Gene3D" id="1.10.287.130">
    <property type="match status" value="1"/>
</dbReference>
<dbReference type="InterPro" id="IPR036890">
    <property type="entry name" value="HATPase_C_sf"/>
</dbReference>
<organism evidence="13 14">
    <name type="scientific">Desulfomonile tiedjei (strain ATCC 49306 / DSM 6799 / DCB-1)</name>
    <dbReference type="NCBI Taxonomy" id="706587"/>
    <lineage>
        <taxon>Bacteria</taxon>
        <taxon>Pseudomonadati</taxon>
        <taxon>Thermodesulfobacteriota</taxon>
        <taxon>Desulfomonilia</taxon>
        <taxon>Desulfomonilales</taxon>
        <taxon>Desulfomonilaceae</taxon>
        <taxon>Desulfomonile</taxon>
    </lineage>
</organism>
<dbReference type="SUPFAM" id="SSF47384">
    <property type="entry name" value="Homodimeric domain of signal transducing histidine kinase"/>
    <property type="match status" value="1"/>
</dbReference>
<dbReference type="eggNOG" id="COG4191">
    <property type="taxonomic scope" value="Bacteria"/>
</dbReference>
<feature type="transmembrane region" description="Helical" evidence="10">
    <location>
        <begin position="21"/>
        <end position="41"/>
    </location>
</feature>
<dbReference type="PANTHER" id="PTHR43065">
    <property type="entry name" value="SENSOR HISTIDINE KINASE"/>
    <property type="match status" value="1"/>
</dbReference>
<dbReference type="KEGG" id="dti:Desti_4782"/>
<feature type="domain" description="HAMP" evidence="12">
    <location>
        <begin position="271"/>
        <end position="303"/>
    </location>
</feature>
<evidence type="ECO:0000256" key="9">
    <source>
        <dbReference type="ARBA" id="ARBA00023012"/>
    </source>
</evidence>
<dbReference type="GO" id="GO:0016020">
    <property type="term" value="C:membrane"/>
    <property type="evidence" value="ECO:0007669"/>
    <property type="project" value="UniProtKB-SubCell"/>
</dbReference>
<keyword evidence="10" id="KW-0812">Transmembrane</keyword>
<proteinExistence type="predicted"/>
<dbReference type="EC" id="2.7.13.3" evidence="3"/>
<keyword evidence="14" id="KW-1185">Reference proteome</keyword>
<dbReference type="InterPro" id="IPR003594">
    <property type="entry name" value="HATPase_dom"/>
</dbReference>
<dbReference type="PROSITE" id="PS50885">
    <property type="entry name" value="HAMP"/>
    <property type="match status" value="1"/>
</dbReference>
<evidence type="ECO:0000259" key="11">
    <source>
        <dbReference type="PROSITE" id="PS50109"/>
    </source>
</evidence>
<dbReference type="InterPro" id="IPR036097">
    <property type="entry name" value="HisK_dim/P_sf"/>
</dbReference>
<dbReference type="PROSITE" id="PS50109">
    <property type="entry name" value="HIS_KIN"/>
    <property type="match status" value="1"/>
</dbReference>
<dbReference type="Pfam" id="PF00512">
    <property type="entry name" value="HisKA"/>
    <property type="match status" value="1"/>
</dbReference>